<protein>
    <submittedName>
        <fullName evidence="2">Uncharacterized protein</fullName>
    </submittedName>
</protein>
<accession>A0A9W9JR07</accession>
<organism evidence="2 3">
    <name type="scientific">Trichoderma breve</name>
    <dbReference type="NCBI Taxonomy" id="2034170"/>
    <lineage>
        <taxon>Eukaryota</taxon>
        <taxon>Fungi</taxon>
        <taxon>Dikarya</taxon>
        <taxon>Ascomycota</taxon>
        <taxon>Pezizomycotina</taxon>
        <taxon>Sordariomycetes</taxon>
        <taxon>Hypocreomycetidae</taxon>
        <taxon>Hypocreales</taxon>
        <taxon>Hypocreaceae</taxon>
        <taxon>Trichoderma</taxon>
    </lineage>
</organism>
<evidence type="ECO:0000313" key="2">
    <source>
        <dbReference type="EMBL" id="KAJ4864301.1"/>
    </source>
</evidence>
<evidence type="ECO:0000313" key="3">
    <source>
        <dbReference type="Proteomes" id="UP001140511"/>
    </source>
</evidence>
<feature type="compositionally biased region" description="Polar residues" evidence="1">
    <location>
        <begin position="9"/>
        <end position="22"/>
    </location>
</feature>
<gene>
    <name evidence="2" type="ORF">T069G_00831</name>
</gene>
<keyword evidence="3" id="KW-1185">Reference proteome</keyword>
<dbReference type="AlphaFoldDB" id="A0A9W9JR07"/>
<name>A0A9W9JR07_9HYPO</name>
<feature type="region of interest" description="Disordered" evidence="1">
    <location>
        <begin position="1"/>
        <end position="46"/>
    </location>
</feature>
<comment type="caution">
    <text evidence="2">The sequence shown here is derived from an EMBL/GenBank/DDBJ whole genome shotgun (WGS) entry which is preliminary data.</text>
</comment>
<sequence>MKNWPIATPNPNNLRKISSTWSAKGRSGSPPPMLEAGDSGSAKMPEENTVVTTQNDLLYGVGSQFPTIDDSIKNKGIHPKL</sequence>
<evidence type="ECO:0000256" key="1">
    <source>
        <dbReference type="SAM" id="MobiDB-lite"/>
    </source>
</evidence>
<dbReference type="EMBL" id="JAOPEN010000001">
    <property type="protein sequence ID" value="KAJ4864301.1"/>
    <property type="molecule type" value="Genomic_DNA"/>
</dbReference>
<dbReference type="RefSeq" id="XP_056033357.1">
    <property type="nucleotide sequence ID" value="XM_056168041.1"/>
</dbReference>
<dbReference type="GeneID" id="80862729"/>
<dbReference type="Proteomes" id="UP001140511">
    <property type="component" value="Unassembled WGS sequence"/>
</dbReference>
<proteinExistence type="predicted"/>
<reference evidence="2" key="1">
    <citation type="submission" date="2022-09" db="EMBL/GenBank/DDBJ databases">
        <title>Chromosome-level assembly of Trichoderma breve T069, a fungus used in development of biopesticide product.</title>
        <authorList>
            <person name="Lin R."/>
            <person name="Liu T."/>
        </authorList>
    </citation>
    <scope>NUCLEOTIDE SEQUENCE</scope>
    <source>
        <strain evidence="2">T069</strain>
    </source>
</reference>